<dbReference type="EMBL" id="JAHYIQ010000015">
    <property type="protein sequence ID" value="KAK1126018.1"/>
    <property type="molecule type" value="Genomic_DNA"/>
</dbReference>
<comment type="caution">
    <text evidence="1">The sequence shown here is derived from an EMBL/GenBank/DDBJ whole genome shotgun (WGS) entry which is preliminary data.</text>
</comment>
<protein>
    <submittedName>
        <fullName evidence="1">Uncharacterized protein</fullName>
    </submittedName>
</protein>
<name>A0AA40KMM5_9HYME</name>
<reference evidence="1" key="1">
    <citation type="submission" date="2021-10" db="EMBL/GenBank/DDBJ databases">
        <title>Melipona bicolor Genome sequencing and assembly.</title>
        <authorList>
            <person name="Araujo N.S."/>
            <person name="Arias M.C."/>
        </authorList>
    </citation>
    <scope>NUCLEOTIDE SEQUENCE</scope>
    <source>
        <strain evidence="1">USP_2M_L1-L4_2017</strain>
        <tissue evidence="1">Whole body</tissue>
    </source>
</reference>
<evidence type="ECO:0000313" key="1">
    <source>
        <dbReference type="EMBL" id="KAK1126018.1"/>
    </source>
</evidence>
<organism evidence="1 2">
    <name type="scientific">Melipona bicolor</name>
    <dbReference type="NCBI Taxonomy" id="60889"/>
    <lineage>
        <taxon>Eukaryota</taxon>
        <taxon>Metazoa</taxon>
        <taxon>Ecdysozoa</taxon>
        <taxon>Arthropoda</taxon>
        <taxon>Hexapoda</taxon>
        <taxon>Insecta</taxon>
        <taxon>Pterygota</taxon>
        <taxon>Neoptera</taxon>
        <taxon>Endopterygota</taxon>
        <taxon>Hymenoptera</taxon>
        <taxon>Apocrita</taxon>
        <taxon>Aculeata</taxon>
        <taxon>Apoidea</taxon>
        <taxon>Anthophila</taxon>
        <taxon>Apidae</taxon>
        <taxon>Melipona</taxon>
    </lineage>
</organism>
<dbReference type="Proteomes" id="UP001177670">
    <property type="component" value="Unassembled WGS sequence"/>
</dbReference>
<accession>A0AA40KMM5</accession>
<keyword evidence="2" id="KW-1185">Reference proteome</keyword>
<evidence type="ECO:0000313" key="2">
    <source>
        <dbReference type="Proteomes" id="UP001177670"/>
    </source>
</evidence>
<proteinExistence type="predicted"/>
<gene>
    <name evidence="1" type="ORF">K0M31_005548</name>
</gene>
<dbReference type="AlphaFoldDB" id="A0AA40KMM5"/>
<sequence>MARRHQLRSCCETLKNHWCVNTAGSTIKFTLKEKYEAQAQRILGLRTGNCEIPKKGAT</sequence>